<reference evidence="2" key="2">
    <citation type="journal article" date="2023" name="IMA Fungus">
        <title>Comparative genomic study of the Penicillium genus elucidates a diverse pangenome and 15 lateral gene transfer events.</title>
        <authorList>
            <person name="Petersen C."/>
            <person name="Sorensen T."/>
            <person name="Nielsen M.R."/>
            <person name="Sondergaard T.E."/>
            <person name="Sorensen J.L."/>
            <person name="Fitzpatrick D.A."/>
            <person name="Frisvad J.C."/>
            <person name="Nielsen K.L."/>
        </authorList>
    </citation>
    <scope>NUCLEOTIDE SEQUENCE</scope>
    <source>
        <strain evidence="2">IBT 21472</strain>
    </source>
</reference>
<accession>A0A9W9L7R5</accession>
<sequence length="67" mass="6929">MRFIGFVFALVASTSVAMAAPAETNGDVSEWSCPNGWKYCGCVGQGAGDGAICGSDAFGDQVCPRKY</sequence>
<name>A0A9W9L7R5_9EURO</name>
<feature type="chain" id="PRO_5041196758" evidence="1">
    <location>
        <begin position="20"/>
        <end position="67"/>
    </location>
</feature>
<keyword evidence="1" id="KW-0732">Signal</keyword>
<evidence type="ECO:0000313" key="2">
    <source>
        <dbReference type="EMBL" id="KAJ5315665.1"/>
    </source>
</evidence>
<feature type="signal peptide" evidence="1">
    <location>
        <begin position="1"/>
        <end position="19"/>
    </location>
</feature>
<keyword evidence="3" id="KW-1185">Reference proteome</keyword>
<protein>
    <submittedName>
        <fullName evidence="2">Uncharacterized protein</fullName>
    </submittedName>
</protein>
<comment type="caution">
    <text evidence="2">The sequence shown here is derived from an EMBL/GenBank/DDBJ whole genome shotgun (WGS) entry which is preliminary data.</text>
</comment>
<gene>
    <name evidence="2" type="ORF">N7476_005972</name>
</gene>
<dbReference type="EMBL" id="JAPZBO010000005">
    <property type="protein sequence ID" value="KAJ5315665.1"/>
    <property type="molecule type" value="Genomic_DNA"/>
</dbReference>
<dbReference type="AlphaFoldDB" id="A0A9W9L7R5"/>
<evidence type="ECO:0000313" key="3">
    <source>
        <dbReference type="Proteomes" id="UP001147746"/>
    </source>
</evidence>
<proteinExistence type="predicted"/>
<organism evidence="2 3">
    <name type="scientific">Penicillium atrosanguineum</name>
    <dbReference type="NCBI Taxonomy" id="1132637"/>
    <lineage>
        <taxon>Eukaryota</taxon>
        <taxon>Fungi</taxon>
        <taxon>Dikarya</taxon>
        <taxon>Ascomycota</taxon>
        <taxon>Pezizomycotina</taxon>
        <taxon>Eurotiomycetes</taxon>
        <taxon>Eurotiomycetidae</taxon>
        <taxon>Eurotiales</taxon>
        <taxon>Aspergillaceae</taxon>
        <taxon>Penicillium</taxon>
    </lineage>
</organism>
<evidence type="ECO:0000256" key="1">
    <source>
        <dbReference type="SAM" id="SignalP"/>
    </source>
</evidence>
<dbReference type="Proteomes" id="UP001147746">
    <property type="component" value="Unassembled WGS sequence"/>
</dbReference>
<reference evidence="2" key="1">
    <citation type="submission" date="2022-12" db="EMBL/GenBank/DDBJ databases">
        <authorList>
            <person name="Petersen C."/>
        </authorList>
    </citation>
    <scope>NUCLEOTIDE SEQUENCE</scope>
    <source>
        <strain evidence="2">IBT 21472</strain>
    </source>
</reference>